<evidence type="ECO:0000256" key="7">
    <source>
        <dbReference type="ARBA" id="ARBA00022843"/>
    </source>
</evidence>
<keyword evidence="8" id="KW-0007">Acetylation</keyword>
<dbReference type="Pfam" id="PF05502">
    <property type="entry name" value="Dynactin_p62"/>
    <property type="match status" value="2"/>
</dbReference>
<name>A0ABR1JXD3_9AGAR</name>
<evidence type="ECO:0000256" key="4">
    <source>
        <dbReference type="ARBA" id="ARBA00022490"/>
    </source>
</evidence>
<keyword evidence="10" id="KW-0206">Cytoskeleton</keyword>
<dbReference type="InterPro" id="IPR008603">
    <property type="entry name" value="DCTN4"/>
</dbReference>
<evidence type="ECO:0000256" key="12">
    <source>
        <dbReference type="ARBA" id="ARBA00034864"/>
    </source>
</evidence>
<evidence type="ECO:0000256" key="10">
    <source>
        <dbReference type="ARBA" id="ARBA00023212"/>
    </source>
</evidence>
<evidence type="ECO:0000256" key="14">
    <source>
        <dbReference type="SAM" id="MobiDB-lite"/>
    </source>
</evidence>
<comment type="subcellular location">
    <subcellularLocation>
        <location evidence="1">Cytoplasm</location>
        <location evidence="1">Cytoskeleton</location>
        <location evidence="1">Microtubule organizing center</location>
        <location evidence="1">Centrosome</location>
    </subcellularLocation>
    <subcellularLocation>
        <location evidence="2">Cytoplasm</location>
        <location evidence="2">Cytoskeleton</location>
        <location evidence="2">Stress fiber</location>
    </subcellularLocation>
    <subcellularLocation>
        <location evidence="3">Cytoplasm</location>
        <location evidence="3">Myofibril</location>
    </subcellularLocation>
</comment>
<comment type="similarity">
    <text evidence="11">Belongs to the dynactin subunit 4 family.</text>
</comment>
<keyword evidence="5" id="KW-1017">Isopeptide bond</keyword>
<evidence type="ECO:0000256" key="3">
    <source>
        <dbReference type="ARBA" id="ARBA00004657"/>
    </source>
</evidence>
<dbReference type="PANTHER" id="PTHR13034">
    <property type="entry name" value="DYNACTIN P62 SUBUNIT"/>
    <property type="match status" value="1"/>
</dbReference>
<protein>
    <recommendedName>
        <fullName evidence="12">Dynactin subunit 4</fullName>
    </recommendedName>
</protein>
<organism evidence="15 16">
    <name type="scientific">Marasmiellus scandens</name>
    <dbReference type="NCBI Taxonomy" id="2682957"/>
    <lineage>
        <taxon>Eukaryota</taxon>
        <taxon>Fungi</taxon>
        <taxon>Dikarya</taxon>
        <taxon>Basidiomycota</taxon>
        <taxon>Agaricomycotina</taxon>
        <taxon>Agaricomycetes</taxon>
        <taxon>Agaricomycetidae</taxon>
        <taxon>Agaricales</taxon>
        <taxon>Marasmiineae</taxon>
        <taxon>Omphalotaceae</taxon>
        <taxon>Marasmiellus</taxon>
    </lineage>
</organism>
<dbReference type="PANTHER" id="PTHR13034:SF2">
    <property type="entry name" value="DYNACTIN SUBUNIT 4"/>
    <property type="match status" value="1"/>
</dbReference>
<dbReference type="EMBL" id="JBANRG010000003">
    <property type="protein sequence ID" value="KAK7468987.1"/>
    <property type="molecule type" value="Genomic_DNA"/>
</dbReference>
<evidence type="ECO:0000256" key="8">
    <source>
        <dbReference type="ARBA" id="ARBA00022990"/>
    </source>
</evidence>
<evidence type="ECO:0000256" key="1">
    <source>
        <dbReference type="ARBA" id="ARBA00004300"/>
    </source>
</evidence>
<evidence type="ECO:0000256" key="9">
    <source>
        <dbReference type="ARBA" id="ARBA00023054"/>
    </source>
</evidence>
<comment type="caution">
    <text evidence="15">The sequence shown here is derived from an EMBL/GenBank/DDBJ whole genome shotgun (WGS) entry which is preliminary data.</text>
</comment>
<evidence type="ECO:0000313" key="16">
    <source>
        <dbReference type="Proteomes" id="UP001498398"/>
    </source>
</evidence>
<feature type="compositionally biased region" description="Basic and acidic residues" evidence="14">
    <location>
        <begin position="199"/>
        <end position="217"/>
    </location>
</feature>
<keyword evidence="7" id="KW-0832">Ubl conjugation</keyword>
<comment type="subunit">
    <text evidence="13">Subunit of dynactin, a multiprotein complex part of a tripartite complex with dynein and a adapter, such as BICDL1, BICD2 or HOOK3. The dynactin complex is built around ACTR1A/ACTB filament and consists of an actin-related filament composed of a shoulder domain, a pointed end and a barbed end. Its length is defined by its flexible shoulder domain. The soulder is composed of 2 DCTN1 subunits, 4 DCTN2 and 2 DCTN3. The 4 DCNT2 (via N-terminus) bind the ACTR1A filament and act as molecular rulers to determine the length. The pointed end is important for binding dynein-dynactin cargo adapters. Consists of 4 subunits: ACTR10, DCNT4, DCTN5 and DCTN6. The barbed end is composed of a CAPZA1:CAPZB heterodimers, which binds ACTR1A/ACTB filament and dynactin and stabilizes dynactin. Interacts with ATP7B, but not ATP7A, in a copper-dependent manner. Interacts with ANK2; this interaction is required for localization at costameres. Interacts with N4BP2L1.</text>
</comment>
<evidence type="ECO:0000256" key="2">
    <source>
        <dbReference type="ARBA" id="ARBA00004529"/>
    </source>
</evidence>
<reference evidence="15 16" key="1">
    <citation type="submission" date="2024-01" db="EMBL/GenBank/DDBJ databases">
        <title>A draft genome for the cacao thread blight pathogen Marasmiellus scandens.</title>
        <authorList>
            <person name="Baruah I.K."/>
            <person name="Leung J."/>
            <person name="Bukari Y."/>
            <person name="Amoako-Attah I."/>
            <person name="Meinhardt L.W."/>
            <person name="Bailey B.A."/>
            <person name="Cohen S.P."/>
        </authorList>
    </citation>
    <scope>NUCLEOTIDE SEQUENCE [LARGE SCALE GENOMIC DNA]</scope>
    <source>
        <strain evidence="15 16">GH-19</strain>
    </source>
</reference>
<keyword evidence="16" id="KW-1185">Reference proteome</keyword>
<feature type="region of interest" description="Disordered" evidence="14">
    <location>
        <begin position="189"/>
        <end position="219"/>
    </location>
</feature>
<evidence type="ECO:0000256" key="13">
    <source>
        <dbReference type="ARBA" id="ARBA00093507"/>
    </source>
</evidence>
<evidence type="ECO:0000256" key="6">
    <source>
        <dbReference type="ARBA" id="ARBA00022553"/>
    </source>
</evidence>
<evidence type="ECO:0000256" key="11">
    <source>
        <dbReference type="ARBA" id="ARBA00034776"/>
    </source>
</evidence>
<keyword evidence="6" id="KW-0597">Phosphoprotein</keyword>
<evidence type="ECO:0000313" key="15">
    <source>
        <dbReference type="EMBL" id="KAK7468987.1"/>
    </source>
</evidence>
<sequence>MGPSVLYHCPCLSRTPVPPPPHLASSSHSFHPLHTLFFCEECDQVRCNRCVSVEVSGYYCPNCLFEVPSASVRAEKNRCARNCFMCPNCRNTLSVVPSDPPDTGDGRIAPISAVGEPPFFLYCSHCRWDSAEVGITFEKPTGLAAQLQKSEDSAPDSLEFERLKEHFDPIIPAASAALARDIPGVGRYNPLARSGRGASSKDRSANKDEMPDYKARMDATTASKLGSGGGLPDVEFMRHLESVSDVASLEQRWSYSWATSLQSKDLKPLRIPLHSKRSKRCPACTHILIKPEQKAQSVRYKIKLVAANYLPAITISLPHQVEKLGHASAEAAKRPYGKAVPLTDEEKDAMSGLLAGETYPFHLSLTNPLYDPIQVKLSVQRMHVAAPSAADPGAAEKARRPPFVVSLSTTPFSVAAFAEAWEYDDDDDILDDDELEARLSGREKEPKPKTKTVGVLEKRANVTVVGGEVMLRKEARGNVKFNMLVSYTYRADDPAPEGDLGSPSKSRAPATKTFAFYTVVELGPIIPREESRIDVDI</sequence>
<dbReference type="Proteomes" id="UP001498398">
    <property type="component" value="Unassembled WGS sequence"/>
</dbReference>
<keyword evidence="4" id="KW-0963">Cytoplasm</keyword>
<proteinExistence type="inferred from homology"/>
<accession>A0ABR1JXD3</accession>
<evidence type="ECO:0000256" key="5">
    <source>
        <dbReference type="ARBA" id="ARBA00022499"/>
    </source>
</evidence>
<keyword evidence="9" id="KW-0175">Coiled coil</keyword>
<gene>
    <name evidence="15" type="ORF">VKT23_003483</name>
</gene>